<protein>
    <recommendedName>
        <fullName evidence="3">DUF2290 domain-containing protein</fullName>
    </recommendedName>
</protein>
<dbReference type="eggNOG" id="COG5619">
    <property type="taxonomic scope" value="Bacteria"/>
</dbReference>
<dbReference type="Proteomes" id="UP000013049">
    <property type="component" value="Unassembled WGS sequence"/>
</dbReference>
<dbReference type="InterPro" id="IPR018742">
    <property type="entry name" value="DUF2290"/>
</dbReference>
<gene>
    <name evidence="1" type="ORF">F971_03462</name>
</gene>
<dbReference type="PATRIC" id="fig|1217712.3.peg.3346"/>
<dbReference type="EMBL" id="APPC01000024">
    <property type="protein sequence ID" value="ENU90994.1"/>
    <property type="molecule type" value="Genomic_DNA"/>
</dbReference>
<reference evidence="1 2" key="1">
    <citation type="submission" date="2013-02" db="EMBL/GenBank/DDBJ databases">
        <title>The Genome Sequence of Acinetobacter sp. NIPH 758.</title>
        <authorList>
            <consortium name="The Broad Institute Genome Sequencing Platform"/>
            <consortium name="The Broad Institute Genome Sequencing Center for Infectious Disease"/>
            <person name="Cerqueira G."/>
            <person name="Feldgarden M."/>
            <person name="Courvalin P."/>
            <person name="Perichon B."/>
            <person name="Grillot-Courvalin C."/>
            <person name="Clermont D."/>
            <person name="Rocha E."/>
            <person name="Yoon E.-J."/>
            <person name="Nemec A."/>
            <person name="Walker B."/>
            <person name="Young S.K."/>
            <person name="Zeng Q."/>
            <person name="Gargeya S."/>
            <person name="Fitzgerald M."/>
            <person name="Haas B."/>
            <person name="Abouelleil A."/>
            <person name="Alvarado L."/>
            <person name="Arachchi H.M."/>
            <person name="Berlin A.M."/>
            <person name="Chapman S.B."/>
            <person name="Dewar J."/>
            <person name="Goldberg J."/>
            <person name="Griggs A."/>
            <person name="Gujja S."/>
            <person name="Hansen M."/>
            <person name="Howarth C."/>
            <person name="Imamovic A."/>
            <person name="Larimer J."/>
            <person name="McCowan C."/>
            <person name="Murphy C."/>
            <person name="Neiman D."/>
            <person name="Pearson M."/>
            <person name="Priest M."/>
            <person name="Roberts A."/>
            <person name="Saif S."/>
            <person name="Shea T."/>
            <person name="Sisk P."/>
            <person name="Sykes S."/>
            <person name="Wortman J."/>
            <person name="Nusbaum C."/>
            <person name="Birren B."/>
        </authorList>
    </citation>
    <scope>NUCLEOTIDE SEQUENCE [LARGE SCALE GENOMIC DNA]</scope>
    <source>
        <strain evidence="1 2">NIPH 758</strain>
    </source>
</reference>
<evidence type="ECO:0000313" key="1">
    <source>
        <dbReference type="EMBL" id="ENU90994.1"/>
    </source>
</evidence>
<dbReference type="Pfam" id="PF10053">
    <property type="entry name" value="DUF2290"/>
    <property type="match status" value="1"/>
</dbReference>
<dbReference type="HOGENOM" id="CLU_1198988_0_0_6"/>
<dbReference type="AlphaFoldDB" id="N8W7U6"/>
<name>N8W7U6_9GAMM</name>
<evidence type="ECO:0008006" key="3">
    <source>
        <dbReference type="Google" id="ProtNLM"/>
    </source>
</evidence>
<evidence type="ECO:0000313" key="2">
    <source>
        <dbReference type="Proteomes" id="UP000013049"/>
    </source>
</evidence>
<organism evidence="1 2">
    <name type="scientific">Acinetobacter vivianii</name>
    <dbReference type="NCBI Taxonomy" id="1776742"/>
    <lineage>
        <taxon>Bacteria</taxon>
        <taxon>Pseudomonadati</taxon>
        <taxon>Pseudomonadota</taxon>
        <taxon>Gammaproteobacteria</taxon>
        <taxon>Moraxellales</taxon>
        <taxon>Moraxellaceae</taxon>
        <taxon>Acinetobacter</taxon>
    </lineage>
</organism>
<proteinExistence type="predicted"/>
<sequence>MTDIDLNTSIRKVATLATNLGLDLQHGPRVSLVVSDELKKISRSSKYYKDIYNRIAEYSEFNLMLTDRSCFQFFEKRNNEGEQEVRYAYYPNPYKFAEFQKELRDCNELLEANIITQEEYNQFICEATFTHDIPSIRYDYSPSQYDEYFHPASHFHIGFHGENRWPVSRVLTPYTFFFKILAMYYLDIWKDKFHHSSQETLNDIFNIAKNESYQVPTNFLGNEDKKRLLIT</sequence>
<comment type="caution">
    <text evidence="1">The sequence shown here is derived from an EMBL/GenBank/DDBJ whole genome shotgun (WGS) entry which is preliminary data.</text>
</comment>
<accession>N8W7U6</accession>
<dbReference type="RefSeq" id="WP_004773648.1">
    <property type="nucleotide sequence ID" value="NZ_KB849359.1"/>
</dbReference>